<dbReference type="InterPro" id="IPR042099">
    <property type="entry name" value="ANL_N_sf"/>
</dbReference>
<organism evidence="1">
    <name type="scientific">hydrothermal vent metagenome</name>
    <dbReference type="NCBI Taxonomy" id="652676"/>
    <lineage>
        <taxon>unclassified sequences</taxon>
        <taxon>metagenomes</taxon>
        <taxon>ecological metagenomes</taxon>
    </lineage>
</organism>
<gene>
    <name evidence="1" type="ORF">MNBD_BACTEROID02-565</name>
</gene>
<sequence>MRLKYFFTLQKHYILILPLNIFDFSLQLNGFPILKAKQLLQQIQKKSDIEFKAYIKQQKEHIITYHLANNPFYKSFANGADALNWNSIPVMTKRDLQQPLHKRLSDNFTEKTVYINKTSGSSGDPFIFAKDKFCHAMTWAEIQDRFSWYHLDFNRSKQARFYGIPLNKKGYYKERIKDYFSKRYRFSIFDLSDSAFERCVQKFSVSKFDYVNGYTSAIVQFAKFLQKKNIILKQICPTLKVCIVTAEMLFDDDKTLLETQFGVPVINEYGASELDLIAFQNPNNQWQINSETLFIEVLDNNNNPLPHGEEGRIVITSLYNKAHPFIRYDIGDIGVISKESTLRKPILEKLIGRTNDIVVLPSGKKAAGLTFYYVTKSIIEDDGNVKEFIIEQLKKDTFSIIYVSDTQLLEENTKAISNAMERYLEKGLIINFERQHTLQRLKSGKLKQFSSLLNKNP</sequence>
<dbReference type="PANTHER" id="PTHR36932:SF1">
    <property type="entry name" value="CAPSULAR POLYSACCHARIDE BIOSYNTHESIS PROTEIN"/>
    <property type="match status" value="1"/>
</dbReference>
<name>A0A3B0QY25_9ZZZZ</name>
<dbReference type="EMBL" id="UOEB01000328">
    <property type="protein sequence ID" value="VAV86334.1"/>
    <property type="molecule type" value="Genomic_DNA"/>
</dbReference>
<reference evidence="1" key="1">
    <citation type="submission" date="2018-06" db="EMBL/GenBank/DDBJ databases">
        <authorList>
            <person name="Zhirakovskaya E."/>
        </authorList>
    </citation>
    <scope>NUCLEOTIDE SEQUENCE</scope>
</reference>
<proteinExistence type="predicted"/>
<dbReference type="Gene3D" id="3.40.50.12780">
    <property type="entry name" value="N-terminal domain of ligase-like"/>
    <property type="match status" value="1"/>
</dbReference>
<dbReference type="SUPFAM" id="SSF56801">
    <property type="entry name" value="Acetyl-CoA synthetase-like"/>
    <property type="match status" value="1"/>
</dbReference>
<accession>A0A3B0QY25</accession>
<dbReference type="PANTHER" id="PTHR36932">
    <property type="entry name" value="CAPSULAR POLYSACCHARIDE BIOSYNTHESIS PROTEIN"/>
    <property type="match status" value="1"/>
</dbReference>
<evidence type="ECO:0000313" key="1">
    <source>
        <dbReference type="EMBL" id="VAV86334.1"/>
    </source>
</evidence>
<dbReference type="InterPro" id="IPR053158">
    <property type="entry name" value="CapK_Type1_Caps_Biosynth"/>
</dbReference>
<dbReference type="AlphaFoldDB" id="A0A3B0QY25"/>
<protein>
    <submittedName>
        <fullName evidence="1">Capsular polysaccharide biosynthesis protein</fullName>
    </submittedName>
</protein>